<evidence type="ECO:0000313" key="3">
    <source>
        <dbReference type="Proteomes" id="UP000230729"/>
    </source>
</evidence>
<dbReference type="CDD" id="cd04301">
    <property type="entry name" value="NAT_SF"/>
    <property type="match status" value="1"/>
</dbReference>
<evidence type="ECO:0000259" key="1">
    <source>
        <dbReference type="PROSITE" id="PS51186"/>
    </source>
</evidence>
<comment type="caution">
    <text evidence="2">The sequence shown here is derived from an EMBL/GenBank/DDBJ whole genome shotgun (WGS) entry which is preliminary data.</text>
</comment>
<dbReference type="PROSITE" id="PS51186">
    <property type="entry name" value="GNAT"/>
    <property type="match status" value="1"/>
</dbReference>
<organism evidence="2 3">
    <name type="scientific">Candidatus Falkowbacteria bacterium CG23_combo_of_CG06-09_8_20_14_all_49_15</name>
    <dbReference type="NCBI Taxonomy" id="1974572"/>
    <lineage>
        <taxon>Bacteria</taxon>
        <taxon>Candidatus Falkowiibacteriota</taxon>
    </lineage>
</organism>
<feature type="domain" description="N-acetyltransferase" evidence="1">
    <location>
        <begin position="9"/>
        <end position="145"/>
    </location>
</feature>
<reference evidence="2 3" key="1">
    <citation type="submission" date="2017-09" db="EMBL/GenBank/DDBJ databases">
        <title>Depth-based differentiation of microbial function through sediment-hosted aquifers and enrichment of novel symbionts in the deep terrestrial subsurface.</title>
        <authorList>
            <person name="Probst A.J."/>
            <person name="Ladd B."/>
            <person name="Jarett J.K."/>
            <person name="Geller-Mcgrath D.E."/>
            <person name="Sieber C.M."/>
            <person name="Emerson J.B."/>
            <person name="Anantharaman K."/>
            <person name="Thomas B.C."/>
            <person name="Malmstrom R."/>
            <person name="Stieglmeier M."/>
            <person name="Klingl A."/>
            <person name="Woyke T."/>
            <person name="Ryan C.M."/>
            <person name="Banfield J.F."/>
        </authorList>
    </citation>
    <scope>NUCLEOTIDE SEQUENCE [LARGE SCALE GENOMIC DNA]</scope>
    <source>
        <strain evidence="2">CG23_combo_of_CG06-09_8_20_14_all_49_15</strain>
    </source>
</reference>
<dbReference type="AlphaFoldDB" id="A0A2G9ZLN8"/>
<sequence>MAIIIFMKITIRPAASKDLAAIEKLFRLPELSLANGQYFTVALLAAYLKDDYFLVAEDEGLLVGALVAEPLRNGGAMVWELAVEKERRGQGIGSVLLKKFIAIMKGKGRQWLILYAPSASPRTLAFYRRHRFCLGKKHIEALKNI</sequence>
<accession>A0A2G9ZLN8</accession>
<evidence type="ECO:0000313" key="2">
    <source>
        <dbReference type="EMBL" id="PIP34087.1"/>
    </source>
</evidence>
<dbReference type="InterPro" id="IPR000182">
    <property type="entry name" value="GNAT_dom"/>
</dbReference>
<dbReference type="InterPro" id="IPR016181">
    <property type="entry name" value="Acyl_CoA_acyltransferase"/>
</dbReference>
<name>A0A2G9ZLN8_9BACT</name>
<protein>
    <recommendedName>
        <fullName evidence="1">N-acetyltransferase domain-containing protein</fullName>
    </recommendedName>
</protein>
<dbReference type="EMBL" id="PCSD01000018">
    <property type="protein sequence ID" value="PIP34087.1"/>
    <property type="molecule type" value="Genomic_DNA"/>
</dbReference>
<gene>
    <name evidence="2" type="ORF">COX22_00855</name>
</gene>
<proteinExistence type="predicted"/>
<dbReference type="Proteomes" id="UP000230729">
    <property type="component" value="Unassembled WGS sequence"/>
</dbReference>
<dbReference type="GO" id="GO:0016747">
    <property type="term" value="F:acyltransferase activity, transferring groups other than amino-acyl groups"/>
    <property type="evidence" value="ECO:0007669"/>
    <property type="project" value="InterPro"/>
</dbReference>
<dbReference type="Gene3D" id="3.40.630.30">
    <property type="match status" value="1"/>
</dbReference>
<dbReference type="Pfam" id="PF13508">
    <property type="entry name" value="Acetyltransf_7"/>
    <property type="match status" value="1"/>
</dbReference>
<dbReference type="SUPFAM" id="SSF55729">
    <property type="entry name" value="Acyl-CoA N-acyltransferases (Nat)"/>
    <property type="match status" value="1"/>
</dbReference>